<proteinExistence type="predicted"/>
<organism evidence="2 3">
    <name type="scientific">Hominiventricola aquisgranensis</name>
    <dbReference type="NCBI Taxonomy" id="3133164"/>
    <lineage>
        <taxon>Bacteria</taxon>
        <taxon>Bacillati</taxon>
        <taxon>Bacillota</taxon>
        <taxon>Clostridia</taxon>
        <taxon>Lachnospirales</taxon>
        <taxon>Lachnospiraceae</taxon>
        <taxon>Hominiventricola</taxon>
    </lineage>
</organism>
<evidence type="ECO:0008006" key="4">
    <source>
        <dbReference type="Google" id="ProtNLM"/>
    </source>
</evidence>
<dbReference type="EMBL" id="JBBMFC010000008">
    <property type="protein sequence ID" value="MEQ2578351.1"/>
    <property type="molecule type" value="Genomic_DNA"/>
</dbReference>
<dbReference type="RefSeq" id="WP_349144076.1">
    <property type="nucleotide sequence ID" value="NZ_JBBMFC010000008.1"/>
</dbReference>
<accession>A0ABV1I058</accession>
<protein>
    <recommendedName>
        <fullName evidence="4">Peptidase S74 domain-containing protein</fullName>
    </recommendedName>
</protein>
<evidence type="ECO:0000313" key="2">
    <source>
        <dbReference type="EMBL" id="MEQ2578351.1"/>
    </source>
</evidence>
<reference evidence="2 3" key="1">
    <citation type="submission" date="2024-03" db="EMBL/GenBank/DDBJ databases">
        <title>Human intestinal bacterial collection.</title>
        <authorList>
            <person name="Pauvert C."/>
            <person name="Hitch T.C.A."/>
            <person name="Clavel T."/>
        </authorList>
    </citation>
    <scope>NUCLEOTIDE SEQUENCE [LARGE SCALE GENOMIC DNA]</scope>
    <source>
        <strain evidence="2 3">CLA-AA-H78B</strain>
    </source>
</reference>
<gene>
    <name evidence="2" type="ORF">WMO62_05750</name>
</gene>
<evidence type="ECO:0000313" key="3">
    <source>
        <dbReference type="Proteomes" id="UP001470288"/>
    </source>
</evidence>
<feature type="region of interest" description="Disordered" evidence="1">
    <location>
        <begin position="68"/>
        <end position="88"/>
    </location>
</feature>
<sequence>MTAEKDNKVYSIDEGQMAAYQIAGYDIYGDDGNVIAYGAGKTVAYEDYMALKKENEELRAKIAELKTQEKEPAVEPAGKAATRKKAVE</sequence>
<evidence type="ECO:0000256" key="1">
    <source>
        <dbReference type="SAM" id="MobiDB-lite"/>
    </source>
</evidence>
<name>A0ABV1I058_9FIRM</name>
<dbReference type="Proteomes" id="UP001470288">
    <property type="component" value="Unassembled WGS sequence"/>
</dbReference>
<comment type="caution">
    <text evidence="2">The sequence shown here is derived from an EMBL/GenBank/DDBJ whole genome shotgun (WGS) entry which is preliminary data.</text>
</comment>
<keyword evidence="3" id="KW-1185">Reference proteome</keyword>